<reference evidence="3" key="1">
    <citation type="journal article" date="2008" name="Insect Biochem. Mol. Biol.">
        <title>The genome of a lepidopteran model insect, the silkworm Bombyx mori.</title>
        <authorList>
            <consortium name="International Silkworm Genome Consortium"/>
        </authorList>
    </citation>
    <scope>NUCLEOTIDE SEQUENCE [LARGE SCALE GENOMIC DNA]</scope>
    <source>
        <strain evidence="3">p50T</strain>
    </source>
</reference>
<proteinExistence type="predicted"/>
<accession>A0A8R2M3P1</accession>
<keyword evidence="1" id="KW-0732">Signal</keyword>
<feature type="chain" id="PRO_5035753290" evidence="1">
    <location>
        <begin position="20"/>
        <end position="126"/>
    </location>
</feature>
<evidence type="ECO:0000313" key="3">
    <source>
        <dbReference type="Proteomes" id="UP000005204"/>
    </source>
</evidence>
<name>A0A8R2M3P1_BOMMO</name>
<feature type="signal peptide" evidence="1">
    <location>
        <begin position="1"/>
        <end position="19"/>
    </location>
</feature>
<evidence type="ECO:0000313" key="2">
    <source>
        <dbReference type="EnsemblMetazoa" id="XP_037872813.1"/>
    </source>
</evidence>
<keyword evidence="3" id="KW-1185">Reference proteome</keyword>
<organism evidence="2 3">
    <name type="scientific">Bombyx mori</name>
    <name type="common">Silk moth</name>
    <dbReference type="NCBI Taxonomy" id="7091"/>
    <lineage>
        <taxon>Eukaryota</taxon>
        <taxon>Metazoa</taxon>
        <taxon>Ecdysozoa</taxon>
        <taxon>Arthropoda</taxon>
        <taxon>Hexapoda</taxon>
        <taxon>Insecta</taxon>
        <taxon>Pterygota</taxon>
        <taxon>Neoptera</taxon>
        <taxon>Endopterygota</taxon>
        <taxon>Lepidoptera</taxon>
        <taxon>Glossata</taxon>
        <taxon>Ditrysia</taxon>
        <taxon>Bombycoidea</taxon>
        <taxon>Bombycidae</taxon>
        <taxon>Bombycinae</taxon>
        <taxon>Bombyx</taxon>
    </lineage>
</organism>
<dbReference type="AlphaFoldDB" id="A0A8R2M3P1"/>
<sequence length="126" mass="13906">MMSKTVIFTLTILIGISSSLQYTSNGCVTQRIEATPSPFTSQLFSCRNLPCADSARAQSTRATNRAKLNDLAHVLKLSAIQNLMIAANVCKSTKDGLWADDNRLQYQDAIVSSLNCEYPKIVKIYK</sequence>
<evidence type="ECO:0000256" key="1">
    <source>
        <dbReference type="SAM" id="SignalP"/>
    </source>
</evidence>
<dbReference type="Proteomes" id="UP000005204">
    <property type="component" value="Unassembled WGS sequence"/>
</dbReference>
<reference evidence="2" key="2">
    <citation type="submission" date="2022-06" db="UniProtKB">
        <authorList>
            <consortium name="EnsemblMetazoa"/>
        </authorList>
    </citation>
    <scope>IDENTIFICATION</scope>
    <source>
        <strain evidence="2">p50T (Dazao)</strain>
    </source>
</reference>
<protein>
    <submittedName>
        <fullName evidence="2">Uncharacterized protein</fullName>
    </submittedName>
</protein>
<dbReference type="EnsemblMetazoa" id="XM_038016885.1">
    <property type="protein sequence ID" value="XP_037872813.1"/>
    <property type="gene ID" value="LOC119629771"/>
</dbReference>